<feature type="binding site" evidence="9">
    <location>
        <position position="160"/>
    </location>
    <ligand>
        <name>S-adenosyl-L-methionine</name>
        <dbReference type="ChEBI" id="CHEBI:59789"/>
    </ligand>
</feature>
<comment type="catalytic activity">
    <reaction evidence="1 9">
        <text>guanosine(46) in tRNA + S-adenosyl-L-methionine = N(7)-methylguanosine(46) in tRNA + S-adenosyl-L-homocysteine</text>
        <dbReference type="Rhea" id="RHEA:42708"/>
        <dbReference type="Rhea" id="RHEA-COMP:10188"/>
        <dbReference type="Rhea" id="RHEA-COMP:10189"/>
        <dbReference type="ChEBI" id="CHEBI:57856"/>
        <dbReference type="ChEBI" id="CHEBI:59789"/>
        <dbReference type="ChEBI" id="CHEBI:74269"/>
        <dbReference type="ChEBI" id="CHEBI:74480"/>
        <dbReference type="EC" id="2.1.1.33"/>
    </reaction>
</comment>
<dbReference type="EC" id="2.1.1.33" evidence="9"/>
<dbReference type="NCBIfam" id="TIGR00091">
    <property type="entry name" value="tRNA (guanosine(46)-N7)-methyltransferase TrmB"/>
    <property type="match status" value="1"/>
</dbReference>
<protein>
    <recommendedName>
        <fullName evidence="9">tRNA (guanine-N(7)-)-methyltransferase</fullName>
        <ecNumber evidence="9">2.1.1.33</ecNumber>
    </recommendedName>
    <alternativeName>
        <fullName evidence="9">tRNA (guanine(46)-N(7))-methyltransferase</fullName>
    </alternativeName>
    <alternativeName>
        <fullName evidence="9">tRNA(m7G46)-methyltransferase</fullName>
    </alternativeName>
</protein>
<evidence type="ECO:0000313" key="10">
    <source>
        <dbReference type="EMBL" id="EFU67018.1"/>
    </source>
</evidence>
<keyword evidence="5 9" id="KW-0949">S-adenosyl-L-methionine</keyword>
<comment type="similarity">
    <text evidence="8 9">Belongs to the class I-like SAM-binding methyltransferase superfamily. TrmB family.</text>
</comment>
<comment type="caution">
    <text evidence="10">The sequence shown here is derived from an EMBL/GenBank/DDBJ whole genome shotgun (WGS) entry which is preliminary data.</text>
</comment>
<dbReference type="InterPro" id="IPR003358">
    <property type="entry name" value="tRNA_(Gua-N-7)_MeTrfase_Trmb"/>
</dbReference>
<dbReference type="SUPFAM" id="SSF53335">
    <property type="entry name" value="S-adenosyl-L-methionine-dependent methyltransferases"/>
    <property type="match status" value="1"/>
</dbReference>
<keyword evidence="3 9" id="KW-0489">Methyltransferase</keyword>
<reference evidence="10 11" key="1">
    <citation type="submission" date="2010-12" db="EMBL/GenBank/DDBJ databases">
        <authorList>
            <person name="Muzny D."/>
            <person name="Qin X."/>
            <person name="Deng J."/>
            <person name="Jiang H."/>
            <person name="Liu Y."/>
            <person name="Qu J."/>
            <person name="Song X.-Z."/>
            <person name="Zhang L."/>
            <person name="Thornton R."/>
            <person name="Coyle M."/>
            <person name="Francisco L."/>
            <person name="Jackson L."/>
            <person name="Javaid M."/>
            <person name="Korchina V."/>
            <person name="Kovar C."/>
            <person name="Mata R."/>
            <person name="Mathew T."/>
            <person name="Ngo R."/>
            <person name="Nguyen L."/>
            <person name="Nguyen N."/>
            <person name="Okwuonu G."/>
            <person name="Ongeri F."/>
            <person name="Pham C."/>
            <person name="Simmons D."/>
            <person name="Wilczek-Boney K."/>
            <person name="Hale W."/>
            <person name="Jakkamsetti A."/>
            <person name="Pham P."/>
            <person name="Ruth R."/>
            <person name="San Lucas F."/>
            <person name="Warren J."/>
            <person name="Zhang J."/>
            <person name="Zhao Z."/>
            <person name="Zhou C."/>
            <person name="Zhu D."/>
            <person name="Lee S."/>
            <person name="Bess C."/>
            <person name="Blankenburg K."/>
            <person name="Forbes L."/>
            <person name="Fu Q."/>
            <person name="Gubbala S."/>
            <person name="Hirani K."/>
            <person name="Jayaseelan J.C."/>
            <person name="Lara F."/>
            <person name="Munidasa M."/>
            <person name="Palculict T."/>
            <person name="Patil S."/>
            <person name="Pu L.-L."/>
            <person name="Saada N."/>
            <person name="Tang L."/>
            <person name="Weissenberger G."/>
            <person name="Zhu Y."/>
            <person name="Hemphill L."/>
            <person name="Shang Y."/>
            <person name="Youmans B."/>
            <person name="Ayvaz T."/>
            <person name="Ross M."/>
            <person name="Santibanez J."/>
            <person name="Aqrawi P."/>
            <person name="Gross S."/>
            <person name="Joshi V."/>
            <person name="Fowler G."/>
            <person name="Nazareth L."/>
            <person name="Reid J."/>
            <person name="Worley K."/>
            <person name="Petrosino J."/>
            <person name="Highlander S."/>
            <person name="Gibbs R."/>
        </authorList>
    </citation>
    <scope>NUCLEOTIDE SEQUENCE [LARGE SCALE GENOMIC DNA]</scope>
    <source>
        <strain evidence="10 11">ATCC 33393</strain>
    </source>
</reference>
<feature type="binding site" evidence="9">
    <location>
        <position position="219"/>
    </location>
    <ligand>
        <name>substrate</name>
    </ligand>
</feature>
<feature type="binding site" evidence="9">
    <location>
        <position position="183"/>
    </location>
    <ligand>
        <name>S-adenosyl-L-methionine</name>
        <dbReference type="ChEBI" id="CHEBI:59789"/>
    </ligand>
</feature>
<proteinExistence type="inferred from homology"/>
<dbReference type="Proteomes" id="UP000032871">
    <property type="component" value="Unassembled WGS sequence"/>
</dbReference>
<dbReference type="HOGENOM" id="CLU_050910_0_1_6"/>
<keyword evidence="6 9" id="KW-0819">tRNA processing</keyword>
<dbReference type="PANTHER" id="PTHR23417:SF14">
    <property type="entry name" value="PENTACOTRIPEPTIDE-REPEAT REGION OF PRORP DOMAIN-CONTAINING PROTEIN"/>
    <property type="match status" value="1"/>
</dbReference>
<dbReference type="Gene3D" id="3.40.50.150">
    <property type="entry name" value="Vaccinia Virus protein VP39"/>
    <property type="match status" value="1"/>
</dbReference>
<dbReference type="FunFam" id="3.40.50.150:FF:000035">
    <property type="entry name" value="tRNA (guanine-N(7)-)-methyltransferase"/>
    <property type="match status" value="1"/>
</dbReference>
<comment type="caution">
    <text evidence="9">Lacks conserved residue(s) required for the propagation of feature annotation.</text>
</comment>
<dbReference type="EMBL" id="AEPS01000011">
    <property type="protein sequence ID" value="EFU67018.1"/>
    <property type="molecule type" value="Genomic_DNA"/>
</dbReference>
<evidence type="ECO:0000256" key="9">
    <source>
        <dbReference type="HAMAP-Rule" id="MF_01057"/>
    </source>
</evidence>
<accession>E6KZS1</accession>
<dbReference type="InterPro" id="IPR055361">
    <property type="entry name" value="tRNA_methyltr_TrmB_bact"/>
</dbReference>
<dbReference type="GO" id="GO:0043527">
    <property type="term" value="C:tRNA methyltransferase complex"/>
    <property type="evidence" value="ECO:0007669"/>
    <property type="project" value="TreeGrafter"/>
</dbReference>
<dbReference type="STRING" id="739.GCA_001059425_01033"/>
<evidence type="ECO:0000256" key="7">
    <source>
        <dbReference type="ARBA" id="ARBA00060552"/>
    </source>
</evidence>
<dbReference type="Pfam" id="PF02390">
    <property type="entry name" value="Methyltransf_4"/>
    <property type="match status" value="1"/>
</dbReference>
<feature type="binding site" evidence="9">
    <location>
        <position position="133"/>
    </location>
    <ligand>
        <name>S-adenosyl-L-methionine</name>
        <dbReference type="ChEBI" id="CHEBI:59789"/>
    </ligand>
</feature>
<evidence type="ECO:0000256" key="8">
    <source>
        <dbReference type="ARBA" id="ARBA00060767"/>
    </source>
</evidence>
<gene>
    <name evidence="9 10" type="primary">trmB</name>
    <name evidence="10" type="ORF">HMPREF9064_1653</name>
</gene>
<dbReference type="UniPathway" id="UPA00989"/>
<evidence type="ECO:0000256" key="1">
    <source>
        <dbReference type="ARBA" id="ARBA00000142"/>
    </source>
</evidence>
<name>E6KZS1_9PAST</name>
<feature type="binding site" evidence="9">
    <location>
        <begin position="256"/>
        <end position="259"/>
    </location>
    <ligand>
        <name>substrate</name>
    </ligand>
</feature>
<sequence length="277" mass="31963">METAYNQPLKFSADNNFNFKEFMLETQPEHSIQPTFADQKRKTVEAAEFTEDGRYKRKVRSFVLRTGRLSDYQKNAMNQNWAALGLDYQPQPFDFNAIYGNDNPVILEIGFGMGSSLVEMAAQNPDKNYLGIEVHTPGVGACIAYAVEKGVTNLRVICHDATEILRDSIADQSLGGLQLFFPDPWHKARHHKRRIVQPHFIDRLLNKLQAGAFIHMATDWQNYAEHMLDVLQQYPQLRNTSDTNDYIPRPDFRPLTKFEQRGHRLGHGVWDLYFIKS</sequence>
<comment type="function">
    <text evidence="2 9">Catalyzes the formation of N(7)-methylguanine at position 46 (m7G46) in tRNA.</text>
</comment>
<evidence type="ECO:0000313" key="11">
    <source>
        <dbReference type="Proteomes" id="UP000032871"/>
    </source>
</evidence>
<evidence type="ECO:0000256" key="4">
    <source>
        <dbReference type="ARBA" id="ARBA00022679"/>
    </source>
</evidence>
<evidence type="ECO:0000256" key="5">
    <source>
        <dbReference type="ARBA" id="ARBA00022691"/>
    </source>
</evidence>
<organism evidence="10 11">
    <name type="scientific">Aggregatibacter segnis ATCC 33393</name>
    <dbReference type="NCBI Taxonomy" id="888057"/>
    <lineage>
        <taxon>Bacteria</taxon>
        <taxon>Pseudomonadati</taxon>
        <taxon>Pseudomonadota</taxon>
        <taxon>Gammaproteobacteria</taxon>
        <taxon>Pasteurellales</taxon>
        <taxon>Pasteurellaceae</taxon>
        <taxon>Aggregatibacter</taxon>
    </lineage>
</organism>
<keyword evidence="4 9" id="KW-0808">Transferase</keyword>
<dbReference type="AlphaFoldDB" id="E6KZS1"/>
<dbReference type="GO" id="GO:0008176">
    <property type="term" value="F:tRNA (guanine(46)-N7)-methyltransferase activity"/>
    <property type="evidence" value="ECO:0007669"/>
    <property type="project" value="UniProtKB-UniRule"/>
</dbReference>
<dbReference type="PANTHER" id="PTHR23417">
    <property type="entry name" value="3-DEOXY-D-MANNO-OCTULOSONIC-ACID TRANSFERASE/TRNA GUANINE-N 7 - -METHYLTRANSFERASE"/>
    <property type="match status" value="1"/>
</dbReference>
<feature type="binding site" evidence="9">
    <location>
        <position position="108"/>
    </location>
    <ligand>
        <name>S-adenosyl-L-methionine</name>
        <dbReference type="ChEBI" id="CHEBI:59789"/>
    </ligand>
</feature>
<dbReference type="HAMAP" id="MF_01057">
    <property type="entry name" value="tRNA_methyltr_TrmB"/>
    <property type="match status" value="1"/>
</dbReference>
<evidence type="ECO:0000256" key="2">
    <source>
        <dbReference type="ARBA" id="ARBA00003015"/>
    </source>
</evidence>
<evidence type="ECO:0000256" key="6">
    <source>
        <dbReference type="ARBA" id="ARBA00022694"/>
    </source>
</evidence>
<feature type="binding site" evidence="9">
    <location>
        <position position="187"/>
    </location>
    <ligand>
        <name>substrate</name>
    </ligand>
</feature>
<keyword evidence="11" id="KW-1185">Reference proteome</keyword>
<evidence type="ECO:0000256" key="3">
    <source>
        <dbReference type="ARBA" id="ARBA00022603"/>
    </source>
</evidence>
<dbReference type="PROSITE" id="PS51625">
    <property type="entry name" value="SAM_MT_TRMB"/>
    <property type="match status" value="1"/>
</dbReference>
<dbReference type="InterPro" id="IPR029063">
    <property type="entry name" value="SAM-dependent_MTases_sf"/>
</dbReference>
<comment type="pathway">
    <text evidence="7 9">tRNA modification; N(7)-methylguanine-tRNA biosynthesis.</text>
</comment>